<evidence type="ECO:0000259" key="2">
    <source>
        <dbReference type="Pfam" id="PF13559"/>
    </source>
</evidence>
<keyword evidence="1" id="KW-0472">Membrane</keyword>
<keyword evidence="1" id="KW-0812">Transmembrane</keyword>
<proteinExistence type="predicted"/>
<dbReference type="RefSeq" id="WP_119482711.1">
    <property type="nucleotide sequence ID" value="NZ_QXTG01000002.1"/>
</dbReference>
<keyword evidence="1" id="KW-1133">Transmembrane helix</keyword>
<dbReference type="InterPro" id="IPR025403">
    <property type="entry name" value="TgpA-like_C"/>
</dbReference>
<feature type="domain" description="Protein-glutamine gamma-glutamyltransferase-like C-terminal" evidence="2">
    <location>
        <begin position="161"/>
        <end position="230"/>
    </location>
</feature>
<dbReference type="OrthoDB" id="5198230at2"/>
<evidence type="ECO:0000313" key="3">
    <source>
        <dbReference type="EMBL" id="RIX28401.1"/>
    </source>
</evidence>
<comment type="caution">
    <text evidence="3">The sequence shown here is derived from an EMBL/GenBank/DDBJ whole genome shotgun (WGS) entry which is preliminary data.</text>
</comment>
<protein>
    <submittedName>
        <fullName evidence="3">DUF4129 domain-containing protein</fullName>
    </submittedName>
</protein>
<dbReference type="Proteomes" id="UP000265742">
    <property type="component" value="Unassembled WGS sequence"/>
</dbReference>
<sequence>MRRRDGEDGAPPARRRATGRWVLPVVLAGAAVVVLSTALEGPARVVPFFGPGGGKRFDVPPPVPPKNRVPPLQPGNFELNAVIGTILLVLAALIGLAIAVVLIRLILSALRGRKRRLGLRGTAALDAEPQLADAPTVLRGIAAAIDALQEDREPGDAVVRAWLGLQQAAEDAGFARSPAETPTEFTGRVLSRTGADRAALRTLLGLYLRARFGDDVISAADAAAARQALRALETSWERVEA</sequence>
<evidence type="ECO:0000256" key="1">
    <source>
        <dbReference type="SAM" id="Phobius"/>
    </source>
</evidence>
<reference evidence="4" key="1">
    <citation type="submission" date="2018-09" db="EMBL/GenBank/DDBJ databases">
        <authorList>
            <person name="Kim I."/>
        </authorList>
    </citation>
    <scope>NUCLEOTIDE SEQUENCE [LARGE SCALE GENOMIC DNA]</scope>
    <source>
        <strain evidence="4">DD4a</strain>
    </source>
</reference>
<dbReference type="Pfam" id="PF13559">
    <property type="entry name" value="DUF4129"/>
    <property type="match status" value="1"/>
</dbReference>
<accession>A0A3A1TXV5</accession>
<evidence type="ECO:0000313" key="4">
    <source>
        <dbReference type="Proteomes" id="UP000265742"/>
    </source>
</evidence>
<feature type="transmembrane region" description="Helical" evidence="1">
    <location>
        <begin position="21"/>
        <end position="39"/>
    </location>
</feature>
<dbReference type="EMBL" id="QXTG01000002">
    <property type="protein sequence ID" value="RIX28401.1"/>
    <property type="molecule type" value="Genomic_DNA"/>
</dbReference>
<organism evidence="3 4">
    <name type="scientific">Amnibacterium setariae</name>
    <dbReference type="NCBI Taxonomy" id="2306585"/>
    <lineage>
        <taxon>Bacteria</taxon>
        <taxon>Bacillati</taxon>
        <taxon>Actinomycetota</taxon>
        <taxon>Actinomycetes</taxon>
        <taxon>Micrococcales</taxon>
        <taxon>Microbacteriaceae</taxon>
        <taxon>Amnibacterium</taxon>
    </lineage>
</organism>
<gene>
    <name evidence="3" type="ORF">D1781_13280</name>
</gene>
<name>A0A3A1TXV5_9MICO</name>
<dbReference type="AlphaFoldDB" id="A0A3A1TXV5"/>
<keyword evidence="4" id="KW-1185">Reference proteome</keyword>
<feature type="transmembrane region" description="Helical" evidence="1">
    <location>
        <begin position="81"/>
        <end position="107"/>
    </location>
</feature>